<dbReference type="CDD" id="cd18186">
    <property type="entry name" value="BTB_POZ_ZBTB_KLHL-like"/>
    <property type="match status" value="1"/>
</dbReference>
<name>A0A8H3XGT2_GIGMA</name>
<dbReference type="InterPro" id="IPR000210">
    <property type="entry name" value="BTB/POZ_dom"/>
</dbReference>
<dbReference type="EMBL" id="WTPW01001073">
    <property type="protein sequence ID" value="KAF0458748.1"/>
    <property type="molecule type" value="Genomic_DNA"/>
</dbReference>
<gene>
    <name evidence="4" type="ORF">F8M41_000908</name>
</gene>
<comment type="caution">
    <text evidence="4">The sequence shown here is derived from an EMBL/GenBank/DDBJ whole genome shotgun (WGS) entry which is preliminary data.</text>
</comment>
<dbReference type="PROSITE" id="PS50097">
    <property type="entry name" value="BTB"/>
    <property type="match status" value="1"/>
</dbReference>
<evidence type="ECO:0000313" key="4">
    <source>
        <dbReference type="EMBL" id="KAF0458748.1"/>
    </source>
</evidence>
<dbReference type="GO" id="GO:0005737">
    <property type="term" value="C:cytoplasm"/>
    <property type="evidence" value="ECO:0007669"/>
    <property type="project" value="TreeGrafter"/>
</dbReference>
<protein>
    <submittedName>
        <fullName evidence="4">BTB-domain-containing protein</fullName>
    </submittedName>
</protein>
<evidence type="ECO:0000256" key="2">
    <source>
        <dbReference type="ARBA" id="ARBA00023043"/>
    </source>
</evidence>
<evidence type="ECO:0000313" key="5">
    <source>
        <dbReference type="Proteomes" id="UP000439903"/>
    </source>
</evidence>
<dbReference type="PANTHER" id="PTHR46231:SF1">
    <property type="entry name" value="ANKYRIN REPEAT AND BTB_POZ DOMAIN-CONTAINING PROTEIN 1"/>
    <property type="match status" value="1"/>
</dbReference>
<dbReference type="OrthoDB" id="6359816at2759"/>
<accession>A0A8H3XGT2</accession>
<keyword evidence="2" id="KW-0040">ANK repeat</keyword>
<dbReference type="GO" id="GO:0000151">
    <property type="term" value="C:ubiquitin ligase complex"/>
    <property type="evidence" value="ECO:0007669"/>
    <property type="project" value="TreeGrafter"/>
</dbReference>
<dbReference type="PANTHER" id="PTHR46231">
    <property type="entry name" value="ANKYRIN REPEAT AND BTB/POZ DOMAIN-CONTAINING PROTEIN 1"/>
    <property type="match status" value="1"/>
</dbReference>
<dbReference type="Pfam" id="PF00651">
    <property type="entry name" value="BTB"/>
    <property type="match status" value="1"/>
</dbReference>
<dbReference type="AlphaFoldDB" id="A0A8H3XGT2"/>
<keyword evidence="1" id="KW-0677">Repeat</keyword>
<dbReference type="SUPFAM" id="SSF54695">
    <property type="entry name" value="POZ domain"/>
    <property type="match status" value="1"/>
</dbReference>
<reference evidence="4 5" key="1">
    <citation type="journal article" date="2019" name="Environ. Microbiol.">
        <title>At the nexus of three kingdoms: the genome of the mycorrhizal fungus Gigaspora margarita provides insights into plant, endobacterial and fungal interactions.</title>
        <authorList>
            <person name="Venice F."/>
            <person name="Ghignone S."/>
            <person name="Salvioli di Fossalunga A."/>
            <person name="Amselem J."/>
            <person name="Novero M."/>
            <person name="Xianan X."/>
            <person name="Sedzielewska Toro K."/>
            <person name="Morin E."/>
            <person name="Lipzen A."/>
            <person name="Grigoriev I.V."/>
            <person name="Henrissat B."/>
            <person name="Martin F.M."/>
            <person name="Bonfante P."/>
        </authorList>
    </citation>
    <scope>NUCLEOTIDE SEQUENCE [LARGE SCALE GENOMIC DNA]</scope>
    <source>
        <strain evidence="4 5">BEG34</strain>
    </source>
</reference>
<dbReference type="InterPro" id="IPR011333">
    <property type="entry name" value="SKP1/BTB/POZ_sf"/>
</dbReference>
<dbReference type="SMART" id="SM00225">
    <property type="entry name" value="BTB"/>
    <property type="match status" value="1"/>
</dbReference>
<evidence type="ECO:0000256" key="1">
    <source>
        <dbReference type="ARBA" id="ARBA00022737"/>
    </source>
</evidence>
<organism evidence="4 5">
    <name type="scientific">Gigaspora margarita</name>
    <dbReference type="NCBI Taxonomy" id="4874"/>
    <lineage>
        <taxon>Eukaryota</taxon>
        <taxon>Fungi</taxon>
        <taxon>Fungi incertae sedis</taxon>
        <taxon>Mucoromycota</taxon>
        <taxon>Glomeromycotina</taxon>
        <taxon>Glomeromycetes</taxon>
        <taxon>Diversisporales</taxon>
        <taxon>Gigasporaceae</taxon>
        <taxon>Gigaspora</taxon>
    </lineage>
</organism>
<proteinExistence type="predicted"/>
<keyword evidence="5" id="KW-1185">Reference proteome</keyword>
<dbReference type="Proteomes" id="UP000439903">
    <property type="component" value="Unassembled WGS sequence"/>
</dbReference>
<sequence>MLEQTIFFLDKIGNVAAHEDTPKINQQIEIHFDVKIKVGEEPNIKEFKAHSIILSTRSDYFKAALSSRWARREDGFIIFNKPNISPSVFEILINYIYTGTFSNNNDVSLLDIFIAADEICLFKISKQIEQCLLKTESAWKPPDFNTISTLNLDPSASTL</sequence>
<dbReference type="Gene3D" id="3.30.710.10">
    <property type="entry name" value="Potassium Channel Kv1.1, Chain A"/>
    <property type="match status" value="1"/>
</dbReference>
<feature type="domain" description="BTB" evidence="3">
    <location>
        <begin position="32"/>
        <end position="105"/>
    </location>
</feature>
<dbReference type="InterPro" id="IPR044515">
    <property type="entry name" value="ABTB1"/>
</dbReference>
<evidence type="ECO:0000259" key="3">
    <source>
        <dbReference type="PROSITE" id="PS50097"/>
    </source>
</evidence>